<reference evidence="1 2" key="1">
    <citation type="submission" date="2018-02" db="EMBL/GenBank/DDBJ databases">
        <title>8 Nocardia nova and 1 Nocardia cyriacigeorgica strain used for evolution to TMP-SMX.</title>
        <authorList>
            <person name="Mehta H."/>
            <person name="Weng J."/>
            <person name="Shamoo Y."/>
        </authorList>
    </citation>
    <scope>NUCLEOTIDE SEQUENCE [LARGE SCALE GENOMIC DNA]</scope>
    <source>
        <strain evidence="1 2">BAA2227</strain>
    </source>
</reference>
<gene>
    <name evidence="1" type="ORF">C5F51_18570</name>
</gene>
<sequence length="145" mass="15692">MSQNRIRPRPTVPDIVALFHDDDQAGELFMRTDEVIAVPAGQFVAMARAVAQLADHALVGGGIHADRPDEGTLGAFAHTGENSVTEPEPVTRGLYVDADGDVWEHDELGWRLLLQAGVVVDPVSHWDWILGHVGEFGPFTFVAAS</sequence>
<evidence type="ECO:0000313" key="2">
    <source>
        <dbReference type="Proteomes" id="UP000238356"/>
    </source>
</evidence>
<comment type="caution">
    <text evidence="1">The sequence shown here is derived from an EMBL/GenBank/DDBJ whole genome shotgun (WGS) entry which is preliminary data.</text>
</comment>
<dbReference type="Proteomes" id="UP000238356">
    <property type="component" value="Unassembled WGS sequence"/>
</dbReference>
<dbReference type="AlphaFoldDB" id="A0A2S6A415"/>
<dbReference type="RefSeq" id="WP_063015709.1">
    <property type="nucleotide sequence ID" value="NZ_JADLQW010000006.1"/>
</dbReference>
<protein>
    <submittedName>
        <fullName evidence="1">Uncharacterized protein</fullName>
    </submittedName>
</protein>
<keyword evidence="2" id="KW-1185">Reference proteome</keyword>
<dbReference type="GeneID" id="66723083"/>
<organism evidence="1 2">
    <name type="scientific">Nocardia nova</name>
    <dbReference type="NCBI Taxonomy" id="37330"/>
    <lineage>
        <taxon>Bacteria</taxon>
        <taxon>Bacillati</taxon>
        <taxon>Actinomycetota</taxon>
        <taxon>Actinomycetes</taxon>
        <taxon>Mycobacteriales</taxon>
        <taxon>Nocardiaceae</taxon>
        <taxon>Nocardia</taxon>
    </lineage>
</organism>
<proteinExistence type="predicted"/>
<accession>A0A2S6A415</accession>
<name>A0A2S6A415_9NOCA</name>
<dbReference type="EMBL" id="PSZD01000011">
    <property type="protein sequence ID" value="PPJ26688.1"/>
    <property type="molecule type" value="Genomic_DNA"/>
</dbReference>
<evidence type="ECO:0000313" key="1">
    <source>
        <dbReference type="EMBL" id="PPJ26688.1"/>
    </source>
</evidence>